<accession>K3YKR0</accession>
<organism evidence="2 3">
    <name type="scientific">Setaria italica</name>
    <name type="common">Foxtail millet</name>
    <name type="synonym">Panicum italicum</name>
    <dbReference type="NCBI Taxonomy" id="4555"/>
    <lineage>
        <taxon>Eukaryota</taxon>
        <taxon>Viridiplantae</taxon>
        <taxon>Streptophyta</taxon>
        <taxon>Embryophyta</taxon>
        <taxon>Tracheophyta</taxon>
        <taxon>Spermatophyta</taxon>
        <taxon>Magnoliopsida</taxon>
        <taxon>Liliopsida</taxon>
        <taxon>Poales</taxon>
        <taxon>Poaceae</taxon>
        <taxon>PACMAD clade</taxon>
        <taxon>Panicoideae</taxon>
        <taxon>Panicodae</taxon>
        <taxon>Paniceae</taxon>
        <taxon>Cenchrinae</taxon>
        <taxon>Setaria</taxon>
    </lineage>
</organism>
<name>K3YKR0_SETIT</name>
<dbReference type="InParanoid" id="K3YKR0"/>
<evidence type="ECO:0000313" key="2">
    <source>
        <dbReference type="EnsemblPlants" id="KQL02073"/>
    </source>
</evidence>
<dbReference type="EnsemblPlants" id="KQL02073">
    <property type="protein sequence ID" value="KQL02073"/>
    <property type="gene ID" value="SETIT_014829mg"/>
</dbReference>
<feature type="compositionally biased region" description="Polar residues" evidence="1">
    <location>
        <begin position="1"/>
        <end position="16"/>
    </location>
</feature>
<feature type="region of interest" description="Disordered" evidence="1">
    <location>
        <begin position="1"/>
        <end position="23"/>
    </location>
</feature>
<dbReference type="Proteomes" id="UP000004995">
    <property type="component" value="Unassembled WGS sequence"/>
</dbReference>
<keyword evidence="3" id="KW-1185">Reference proteome</keyword>
<dbReference type="EMBL" id="AGNK02003913">
    <property type="status" value="NOT_ANNOTATED_CDS"/>
    <property type="molecule type" value="Genomic_DNA"/>
</dbReference>
<dbReference type="HOGENOM" id="CLU_3017871_0_0_1"/>
<dbReference type="Gramene" id="KQL02073">
    <property type="protein sequence ID" value="KQL02073"/>
    <property type="gene ID" value="SETIT_014829mg"/>
</dbReference>
<reference evidence="3" key="1">
    <citation type="journal article" date="2012" name="Nat. Biotechnol.">
        <title>Reference genome sequence of the model plant Setaria.</title>
        <authorList>
            <person name="Bennetzen J.L."/>
            <person name="Schmutz J."/>
            <person name="Wang H."/>
            <person name="Percifield R."/>
            <person name="Hawkins J."/>
            <person name="Pontaroli A.C."/>
            <person name="Estep M."/>
            <person name="Feng L."/>
            <person name="Vaughn J.N."/>
            <person name="Grimwood J."/>
            <person name="Jenkins J."/>
            <person name="Barry K."/>
            <person name="Lindquist E."/>
            <person name="Hellsten U."/>
            <person name="Deshpande S."/>
            <person name="Wang X."/>
            <person name="Wu X."/>
            <person name="Mitros T."/>
            <person name="Triplett J."/>
            <person name="Yang X."/>
            <person name="Ye C.Y."/>
            <person name="Mauro-Herrera M."/>
            <person name="Wang L."/>
            <person name="Li P."/>
            <person name="Sharma M."/>
            <person name="Sharma R."/>
            <person name="Ronald P.C."/>
            <person name="Panaud O."/>
            <person name="Kellogg E.A."/>
            <person name="Brutnell T.P."/>
            <person name="Doust A.N."/>
            <person name="Tuskan G.A."/>
            <person name="Rokhsar D."/>
            <person name="Devos K.M."/>
        </authorList>
    </citation>
    <scope>NUCLEOTIDE SEQUENCE [LARGE SCALE GENOMIC DNA]</scope>
    <source>
        <strain evidence="3">cv. Yugu1</strain>
    </source>
</reference>
<evidence type="ECO:0000313" key="3">
    <source>
        <dbReference type="Proteomes" id="UP000004995"/>
    </source>
</evidence>
<dbReference type="AlphaFoldDB" id="K3YKR0"/>
<proteinExistence type="predicted"/>
<protein>
    <submittedName>
        <fullName evidence="2">Uncharacterized protein</fullName>
    </submittedName>
</protein>
<sequence>MPPQNPRSKCGNQMKTKPNLEHSSRRLNACSLCRKRTHNLPLNGIAPKPNPTGEGK</sequence>
<evidence type="ECO:0000256" key="1">
    <source>
        <dbReference type="SAM" id="MobiDB-lite"/>
    </source>
</evidence>
<reference evidence="2" key="2">
    <citation type="submission" date="2018-08" db="UniProtKB">
        <authorList>
            <consortium name="EnsemblPlants"/>
        </authorList>
    </citation>
    <scope>IDENTIFICATION</scope>
    <source>
        <strain evidence="2">Yugu1</strain>
    </source>
</reference>